<dbReference type="RefSeq" id="WP_380712226.1">
    <property type="nucleotide sequence ID" value="NZ_JBHUML010000002.1"/>
</dbReference>
<evidence type="ECO:0000313" key="2">
    <source>
        <dbReference type="Proteomes" id="UP001597520"/>
    </source>
</evidence>
<accession>A0ABW5SZ27</accession>
<organism evidence="1 2">
    <name type="scientific">Salibacterium lacus</name>
    <dbReference type="NCBI Taxonomy" id="1898109"/>
    <lineage>
        <taxon>Bacteria</taxon>
        <taxon>Bacillati</taxon>
        <taxon>Bacillota</taxon>
        <taxon>Bacilli</taxon>
        <taxon>Bacillales</taxon>
        <taxon>Bacillaceae</taxon>
    </lineage>
</organism>
<evidence type="ECO:0000313" key="1">
    <source>
        <dbReference type="EMBL" id="MFD2704958.1"/>
    </source>
</evidence>
<name>A0ABW5SZ27_9BACI</name>
<dbReference type="Proteomes" id="UP001597520">
    <property type="component" value="Unassembled WGS sequence"/>
</dbReference>
<comment type="caution">
    <text evidence="1">The sequence shown here is derived from an EMBL/GenBank/DDBJ whole genome shotgun (WGS) entry which is preliminary data.</text>
</comment>
<sequence length="72" mass="8337">MEKTGRYTPRIVTFRLCGQAESMCEKEKAVPLNMFFIIIKEMLYCPQAAKIIITMIERGINIEMMHSIPITL</sequence>
<keyword evidence="2" id="KW-1185">Reference proteome</keyword>
<protein>
    <submittedName>
        <fullName evidence="1">Uncharacterized protein</fullName>
    </submittedName>
</protein>
<reference evidence="2" key="1">
    <citation type="journal article" date="2019" name="Int. J. Syst. Evol. Microbiol.">
        <title>The Global Catalogue of Microorganisms (GCM) 10K type strain sequencing project: providing services to taxonomists for standard genome sequencing and annotation.</title>
        <authorList>
            <consortium name="The Broad Institute Genomics Platform"/>
            <consortium name="The Broad Institute Genome Sequencing Center for Infectious Disease"/>
            <person name="Wu L."/>
            <person name="Ma J."/>
        </authorList>
    </citation>
    <scope>NUCLEOTIDE SEQUENCE [LARGE SCALE GENOMIC DNA]</scope>
    <source>
        <strain evidence="2">KCTC 33792</strain>
    </source>
</reference>
<proteinExistence type="predicted"/>
<dbReference type="EMBL" id="JBHUML010000002">
    <property type="protein sequence ID" value="MFD2704958.1"/>
    <property type="molecule type" value="Genomic_DNA"/>
</dbReference>
<gene>
    <name evidence="1" type="ORF">ACFSUB_05715</name>
</gene>